<dbReference type="KEGG" id="hbu:Hbut_0722"/>
<dbReference type="SUPFAM" id="SSF64182">
    <property type="entry name" value="DHH phosphoesterases"/>
    <property type="match status" value="1"/>
</dbReference>
<dbReference type="InterPro" id="IPR038763">
    <property type="entry name" value="DHH_sf"/>
</dbReference>
<dbReference type="OrthoDB" id="86112at2157"/>
<proteinExistence type="predicted"/>
<keyword evidence="2" id="KW-1185">Reference proteome</keyword>
<name>A2BKR5_HYPBU</name>
<dbReference type="Proteomes" id="UP000002593">
    <property type="component" value="Chromosome"/>
</dbReference>
<accession>A2BKR5</accession>
<keyword evidence="1" id="KW-0269">Exonuclease</keyword>
<dbReference type="GeneID" id="4781429"/>
<gene>
    <name evidence="1" type="ordered locus">Hbut_0722</name>
</gene>
<keyword evidence="1" id="KW-0378">Hydrolase</keyword>
<dbReference type="STRING" id="415426.Hbut_0722"/>
<reference evidence="1 2" key="1">
    <citation type="journal article" date="2007" name="Archaea">
        <title>The genome of Hyperthermus butylicus: a sulfur-reducing, peptide fermenting, neutrophilic Crenarchaeote growing up to 108 degrees C.</title>
        <authorList>
            <person name="Brugger K."/>
            <person name="Chen L."/>
            <person name="Stark M."/>
            <person name="Zibat A."/>
            <person name="Redder P."/>
            <person name="Ruepp A."/>
            <person name="Awayez M."/>
            <person name="She Q."/>
            <person name="Garrett R.A."/>
            <person name="Klenk H.P."/>
        </authorList>
    </citation>
    <scope>NUCLEOTIDE SEQUENCE [LARGE SCALE GENOMIC DNA]</scope>
    <source>
        <strain evidence="2">DSM 5456 / JCM 9403 / PLM1-5</strain>
    </source>
</reference>
<sequence length="389" mass="41966">MPAGVSQRGCRGRNPINRLRGLEVRVLLLLLSSGSYAHQIVLLRGAAPVDALAWCRSLLDGLGEPLLVHHWDADGIASAALLERIMGWRRRLVPRIGFYSAEAVTGQAPLRGAAGLVVVDYGVPQHLPAAAQALGATSIVYIDHHRAECPGGIACCNPVALGLGGEDEYPSTSLLLAWLLGAGREHLDLALVGLVSDLPGFTETRWAQLVEELERMQGFGLAELLKAVEAVDSCYPLLDTACIDHAVELLAAKGLAAVLDDPRLMEARRRFRELVGEALRDAEANAIREGAVIATEVAVDALVTPKVGRILAREHPDSVVIVQHWIPNLGKGMVYVRSRKHMVGWIAARARAMGYEAGGKDRVAVIHYYQQSQGGKIVEAVTRMLKDIL</sequence>
<evidence type="ECO:0000313" key="2">
    <source>
        <dbReference type="Proteomes" id="UP000002593"/>
    </source>
</evidence>
<dbReference type="EMBL" id="CP000493">
    <property type="protein sequence ID" value="ABM80576.1"/>
    <property type="molecule type" value="Genomic_DNA"/>
</dbReference>
<dbReference type="HOGENOM" id="CLU_709051_0_0_2"/>
<organism evidence="1 2">
    <name type="scientific">Hyperthermus butylicus (strain DSM 5456 / JCM 9403 / PLM1-5)</name>
    <dbReference type="NCBI Taxonomy" id="415426"/>
    <lineage>
        <taxon>Archaea</taxon>
        <taxon>Thermoproteota</taxon>
        <taxon>Thermoprotei</taxon>
        <taxon>Desulfurococcales</taxon>
        <taxon>Pyrodictiaceae</taxon>
        <taxon>Hyperthermus</taxon>
    </lineage>
</organism>
<dbReference type="AlphaFoldDB" id="A2BKR5"/>
<evidence type="ECO:0000313" key="1">
    <source>
        <dbReference type="EMBL" id="ABM80576.1"/>
    </source>
</evidence>
<keyword evidence="1" id="KW-0540">Nuclease</keyword>
<protein>
    <submittedName>
        <fullName evidence="1">Single-stranded DNA-specific exonuclease</fullName>
    </submittedName>
</protein>
<dbReference type="RefSeq" id="WP_011821894.1">
    <property type="nucleotide sequence ID" value="NC_008818.1"/>
</dbReference>
<dbReference type="EnsemblBacteria" id="ABM80576">
    <property type="protein sequence ID" value="ABM80576"/>
    <property type="gene ID" value="Hbut_0722"/>
</dbReference>
<dbReference type="eggNOG" id="arCOG00426">
    <property type="taxonomic scope" value="Archaea"/>
</dbReference>
<dbReference type="GO" id="GO:0004527">
    <property type="term" value="F:exonuclease activity"/>
    <property type="evidence" value="ECO:0007669"/>
    <property type="project" value="UniProtKB-KW"/>
</dbReference>